<name>A0A848KM79_9NOCA</name>
<dbReference type="EMBL" id="VCQU01000013">
    <property type="protein sequence ID" value="NMN98966.1"/>
    <property type="molecule type" value="Genomic_DNA"/>
</dbReference>
<dbReference type="SUPFAM" id="SSF56784">
    <property type="entry name" value="HAD-like"/>
    <property type="match status" value="1"/>
</dbReference>
<keyword evidence="2" id="KW-0378">Hydrolase</keyword>
<dbReference type="InterPro" id="IPR006328">
    <property type="entry name" value="2-HAD"/>
</dbReference>
<proteinExistence type="inferred from homology"/>
<sequence>MAPASAVVSLFGVYRLQKDSRGWWGSIGDVIRGLKALLFDVQGTATDFHTTVRTAAERIGADRYPDVDWSAFVNRWRAAYFDALTAAPKNPERWTTVASVYRRSLDALVDEFDLHELTVPERDDLALAWQRLAPWPDAVEGLTCLRSRFTIATLSNADVCAVVGLSKLGGLPWDAIFTAEMARTFKPDPAIYGMAATYLGLEPGEIMMVASHKYDIRAAAQLGFRTAFVARPLEFGSGGDVDTAYDDEFDINAADFVDLADQLGQDPIG</sequence>
<dbReference type="Gene3D" id="3.40.50.1000">
    <property type="entry name" value="HAD superfamily/HAD-like"/>
    <property type="match status" value="1"/>
</dbReference>
<organism evidence="3 4">
    <name type="scientific">Antrihabitans stalactiti</name>
    <dbReference type="NCBI Taxonomy" id="2584121"/>
    <lineage>
        <taxon>Bacteria</taxon>
        <taxon>Bacillati</taxon>
        <taxon>Actinomycetota</taxon>
        <taxon>Actinomycetes</taxon>
        <taxon>Mycobacteriales</taxon>
        <taxon>Nocardiaceae</taxon>
        <taxon>Antrihabitans</taxon>
    </lineage>
</organism>
<reference evidence="3 4" key="1">
    <citation type="submission" date="2019-05" db="EMBL/GenBank/DDBJ databases">
        <authorList>
            <person name="Lee S.D."/>
        </authorList>
    </citation>
    <scope>NUCLEOTIDE SEQUENCE [LARGE SCALE GENOMIC DNA]</scope>
    <source>
        <strain evidence="3 4">YC2-7</strain>
    </source>
</reference>
<dbReference type="NCBIfam" id="TIGR01493">
    <property type="entry name" value="HAD-SF-IA-v2"/>
    <property type="match status" value="1"/>
</dbReference>
<dbReference type="PRINTS" id="PR00413">
    <property type="entry name" value="HADHALOGNASE"/>
</dbReference>
<dbReference type="GO" id="GO:0019120">
    <property type="term" value="F:hydrolase activity, acting on acid halide bonds, in C-halide compounds"/>
    <property type="evidence" value="ECO:0007669"/>
    <property type="project" value="InterPro"/>
</dbReference>
<evidence type="ECO:0000256" key="1">
    <source>
        <dbReference type="ARBA" id="ARBA00008106"/>
    </source>
</evidence>
<comment type="similarity">
    <text evidence="1">Belongs to the HAD-like hydrolase superfamily. S-2-haloalkanoic acid dehalogenase family.</text>
</comment>
<dbReference type="SFLD" id="SFLDS00003">
    <property type="entry name" value="Haloacid_Dehalogenase"/>
    <property type="match status" value="1"/>
</dbReference>
<dbReference type="InterPro" id="IPR023214">
    <property type="entry name" value="HAD_sf"/>
</dbReference>
<dbReference type="InterPro" id="IPR006439">
    <property type="entry name" value="HAD-SF_hydro_IA"/>
</dbReference>
<accession>A0A848KM79</accession>
<protein>
    <submittedName>
        <fullName evidence="3">Haloacid dehalogenase type II</fullName>
    </submittedName>
</protein>
<reference evidence="3 4" key="2">
    <citation type="submission" date="2020-06" db="EMBL/GenBank/DDBJ databases">
        <title>Antribacter stalactiti gen. nov., sp. nov., a new member of the family Nacardiaceae isolated from a cave.</title>
        <authorList>
            <person name="Kim I.S."/>
        </authorList>
    </citation>
    <scope>NUCLEOTIDE SEQUENCE [LARGE SCALE GENOMIC DNA]</scope>
    <source>
        <strain evidence="3 4">YC2-7</strain>
    </source>
</reference>
<dbReference type="Pfam" id="PF00702">
    <property type="entry name" value="Hydrolase"/>
    <property type="match status" value="1"/>
</dbReference>
<dbReference type="SFLD" id="SFLDG01129">
    <property type="entry name" value="C1.5:_HAD__Beta-PGM__Phosphata"/>
    <property type="match status" value="1"/>
</dbReference>
<dbReference type="InterPro" id="IPR036412">
    <property type="entry name" value="HAD-like_sf"/>
</dbReference>
<dbReference type="NCBIfam" id="TIGR01428">
    <property type="entry name" value="HAD_type_II"/>
    <property type="match status" value="1"/>
</dbReference>
<evidence type="ECO:0000313" key="3">
    <source>
        <dbReference type="EMBL" id="NMN98966.1"/>
    </source>
</evidence>
<dbReference type="InterPro" id="IPR051540">
    <property type="entry name" value="S-2-haloacid_dehalogenase"/>
</dbReference>
<dbReference type="Proteomes" id="UP000535543">
    <property type="component" value="Unassembled WGS sequence"/>
</dbReference>
<evidence type="ECO:0000313" key="4">
    <source>
        <dbReference type="Proteomes" id="UP000535543"/>
    </source>
</evidence>
<comment type="caution">
    <text evidence="3">The sequence shown here is derived from an EMBL/GenBank/DDBJ whole genome shotgun (WGS) entry which is preliminary data.</text>
</comment>
<dbReference type="AlphaFoldDB" id="A0A848KM79"/>
<dbReference type="PANTHER" id="PTHR43316">
    <property type="entry name" value="HYDROLASE, HALOACID DELAHOGENASE-RELATED"/>
    <property type="match status" value="1"/>
</dbReference>
<keyword evidence="4" id="KW-1185">Reference proteome</keyword>
<evidence type="ECO:0000256" key="2">
    <source>
        <dbReference type="ARBA" id="ARBA00022801"/>
    </source>
</evidence>
<dbReference type="Gene3D" id="1.10.150.240">
    <property type="entry name" value="Putative phosphatase, domain 2"/>
    <property type="match status" value="1"/>
</dbReference>
<dbReference type="PANTHER" id="PTHR43316:SF3">
    <property type="entry name" value="HALOACID DEHALOGENASE, TYPE II (AFU_ORTHOLOGUE AFUA_2G07750)-RELATED"/>
    <property type="match status" value="1"/>
</dbReference>
<dbReference type="InterPro" id="IPR023198">
    <property type="entry name" value="PGP-like_dom2"/>
</dbReference>
<gene>
    <name evidence="3" type="ORF">FGL95_28415</name>
</gene>